<comment type="caution">
    <text evidence="1">The sequence shown here is derived from an EMBL/GenBank/DDBJ whole genome shotgun (WGS) entry which is preliminary data.</text>
</comment>
<dbReference type="InterPro" id="IPR006525">
    <property type="entry name" value="Cystatin-related_pln"/>
</dbReference>
<evidence type="ECO:0000313" key="1">
    <source>
        <dbReference type="EMBL" id="KAG2288259.1"/>
    </source>
</evidence>
<dbReference type="OrthoDB" id="1097723at2759"/>
<accession>A0A8X7RFL1</accession>
<reference evidence="1 2" key="1">
    <citation type="submission" date="2020-02" db="EMBL/GenBank/DDBJ databases">
        <authorList>
            <person name="Ma Q."/>
            <person name="Huang Y."/>
            <person name="Song X."/>
            <person name="Pei D."/>
        </authorList>
    </citation>
    <scope>NUCLEOTIDE SEQUENCE [LARGE SCALE GENOMIC DNA]</scope>
    <source>
        <strain evidence="1">Sxm20200214</strain>
        <tissue evidence="1">Leaf</tissue>
    </source>
</reference>
<evidence type="ECO:0000313" key="2">
    <source>
        <dbReference type="Proteomes" id="UP000886595"/>
    </source>
</evidence>
<protein>
    <submittedName>
        <fullName evidence="1">Uncharacterized protein</fullName>
    </submittedName>
</protein>
<sequence length="212" mass="24556">MVGMEGALMGQECDAWCWYLEDVYLLHTPHEPDWVRPKHVLENEKDKTLQLTPNQEYDLINGQIQASEGFDVDWTKARCLYTYHPVEFDDDDFVDEPGAETNPETNLDLLNRLCEKSIGHYNQENNTSYEFDKALYANFHGSIGIMFLITFQVKDPVANLEKDFQARIHYSYCSKSQFIMCRPKHHQADSLGVDESDRPQETKTGVGFSLYL</sequence>
<dbReference type="Proteomes" id="UP000886595">
    <property type="component" value="Unassembled WGS sequence"/>
</dbReference>
<gene>
    <name evidence="1" type="ORF">Bca52824_047863</name>
</gene>
<dbReference type="InterPro" id="IPR046350">
    <property type="entry name" value="Cystatin_sf"/>
</dbReference>
<dbReference type="SUPFAM" id="SSF54403">
    <property type="entry name" value="Cystatin/monellin"/>
    <property type="match status" value="1"/>
</dbReference>
<name>A0A8X7RFL1_BRACI</name>
<dbReference type="NCBIfam" id="TIGR01638">
    <property type="entry name" value="Atha_cystat_rel"/>
    <property type="match status" value="1"/>
</dbReference>
<keyword evidence="2" id="KW-1185">Reference proteome</keyword>
<dbReference type="PANTHER" id="PTHR31228:SF36">
    <property type="entry name" value="CYSTATIN_MONELLIN SUPERFAMILY PROTEIN"/>
    <property type="match status" value="1"/>
</dbReference>
<proteinExistence type="predicted"/>
<dbReference type="PANTHER" id="PTHR31228">
    <property type="entry name" value="CYSTATIN/MONELLIN SUPERFAMILY PROTEIN"/>
    <property type="match status" value="1"/>
</dbReference>
<organism evidence="1 2">
    <name type="scientific">Brassica carinata</name>
    <name type="common">Ethiopian mustard</name>
    <name type="synonym">Abyssinian cabbage</name>
    <dbReference type="NCBI Taxonomy" id="52824"/>
    <lineage>
        <taxon>Eukaryota</taxon>
        <taxon>Viridiplantae</taxon>
        <taxon>Streptophyta</taxon>
        <taxon>Embryophyta</taxon>
        <taxon>Tracheophyta</taxon>
        <taxon>Spermatophyta</taxon>
        <taxon>Magnoliopsida</taxon>
        <taxon>eudicotyledons</taxon>
        <taxon>Gunneridae</taxon>
        <taxon>Pentapetalae</taxon>
        <taxon>rosids</taxon>
        <taxon>malvids</taxon>
        <taxon>Brassicales</taxon>
        <taxon>Brassicaceae</taxon>
        <taxon>Brassiceae</taxon>
        <taxon>Brassica</taxon>
    </lineage>
</organism>
<dbReference type="AlphaFoldDB" id="A0A8X7RFL1"/>
<dbReference type="EMBL" id="JAAMPC010000010">
    <property type="protein sequence ID" value="KAG2288259.1"/>
    <property type="molecule type" value="Genomic_DNA"/>
</dbReference>